<reference evidence="13 14" key="1">
    <citation type="journal article" date="2015" name="Genome Announc.">
        <title>Complete Genome Sequence of Cupriavidus basilensis 4G11, Isolated from the Oak Ridge Field Research Center Site.</title>
        <authorList>
            <person name="Ray J."/>
            <person name="Waters R.J."/>
            <person name="Skerker J.M."/>
            <person name="Kuehl J.V."/>
            <person name="Price M.N."/>
            <person name="Huang J."/>
            <person name="Chakraborty R."/>
            <person name="Arkin A.P."/>
            <person name="Deutschbauer A."/>
        </authorList>
    </citation>
    <scope>NUCLEOTIDE SEQUENCE [LARGE SCALE GENOMIC DNA]</scope>
    <source>
        <strain evidence="13">4G11</strain>
    </source>
</reference>
<keyword evidence="6 11" id="KW-0732">Signal</keyword>
<dbReference type="Proteomes" id="UP000031843">
    <property type="component" value="Chromosome main"/>
</dbReference>
<evidence type="ECO:0000256" key="2">
    <source>
        <dbReference type="ARBA" id="ARBA00011233"/>
    </source>
</evidence>
<keyword evidence="4" id="KW-1134">Transmembrane beta strand</keyword>
<protein>
    <submittedName>
        <fullName evidence="13">Outer membrane protein (Porin)</fullName>
    </submittedName>
</protein>
<organism evidence="13 14">
    <name type="scientific">Cupriavidus basilensis</name>
    <dbReference type="NCBI Taxonomy" id="68895"/>
    <lineage>
        <taxon>Bacteria</taxon>
        <taxon>Pseudomonadati</taxon>
        <taxon>Pseudomonadota</taxon>
        <taxon>Betaproteobacteria</taxon>
        <taxon>Burkholderiales</taxon>
        <taxon>Burkholderiaceae</taxon>
        <taxon>Cupriavidus</taxon>
    </lineage>
</organism>
<dbReference type="OrthoDB" id="5293374at2"/>
<dbReference type="AlphaFoldDB" id="A0A0C4Y631"/>
<dbReference type="CDD" id="cd00342">
    <property type="entry name" value="gram_neg_porins"/>
    <property type="match status" value="1"/>
</dbReference>
<dbReference type="InterPro" id="IPR002299">
    <property type="entry name" value="Porin_Neis"/>
</dbReference>
<dbReference type="PANTHER" id="PTHR34501:SF9">
    <property type="entry name" value="MAJOR OUTER MEMBRANE PROTEIN P.IA"/>
    <property type="match status" value="1"/>
</dbReference>
<dbReference type="RefSeq" id="WP_043344638.1">
    <property type="nucleotide sequence ID" value="NZ_CP010536.1"/>
</dbReference>
<evidence type="ECO:0000313" key="14">
    <source>
        <dbReference type="Proteomes" id="UP000031843"/>
    </source>
</evidence>
<dbReference type="STRING" id="68895.RR42_m1068"/>
<feature type="chain" id="PRO_5002173424" evidence="11">
    <location>
        <begin position="25"/>
        <end position="379"/>
    </location>
</feature>
<name>A0A0C4Y631_9BURK</name>
<evidence type="ECO:0000256" key="6">
    <source>
        <dbReference type="ARBA" id="ARBA00022729"/>
    </source>
</evidence>
<dbReference type="EMBL" id="CP010536">
    <property type="protein sequence ID" value="AJG18475.1"/>
    <property type="molecule type" value="Genomic_DNA"/>
</dbReference>
<dbReference type="Pfam" id="PF13609">
    <property type="entry name" value="Porin_4"/>
    <property type="match status" value="1"/>
</dbReference>
<dbReference type="SUPFAM" id="SSF56935">
    <property type="entry name" value="Porins"/>
    <property type="match status" value="1"/>
</dbReference>
<dbReference type="GO" id="GO:0015288">
    <property type="term" value="F:porin activity"/>
    <property type="evidence" value="ECO:0007669"/>
    <property type="project" value="UniProtKB-KW"/>
</dbReference>
<proteinExistence type="predicted"/>
<feature type="signal peptide" evidence="11">
    <location>
        <begin position="1"/>
        <end position="24"/>
    </location>
</feature>
<evidence type="ECO:0000256" key="8">
    <source>
        <dbReference type="ARBA" id="ARBA00023114"/>
    </source>
</evidence>
<dbReference type="InterPro" id="IPR033900">
    <property type="entry name" value="Gram_neg_porin_domain"/>
</dbReference>
<evidence type="ECO:0000313" key="13">
    <source>
        <dbReference type="EMBL" id="AJG18475.1"/>
    </source>
</evidence>
<gene>
    <name evidence="13" type="ORF">RR42_m1068</name>
</gene>
<keyword evidence="7" id="KW-0406">Ion transport</keyword>
<evidence type="ECO:0000256" key="11">
    <source>
        <dbReference type="SAM" id="SignalP"/>
    </source>
</evidence>
<evidence type="ECO:0000256" key="10">
    <source>
        <dbReference type="ARBA" id="ARBA00023237"/>
    </source>
</evidence>
<feature type="domain" description="Porin" evidence="12">
    <location>
        <begin position="22"/>
        <end position="342"/>
    </location>
</feature>
<keyword evidence="5" id="KW-0812">Transmembrane</keyword>
<evidence type="ECO:0000256" key="7">
    <source>
        <dbReference type="ARBA" id="ARBA00023065"/>
    </source>
</evidence>
<evidence type="ECO:0000256" key="5">
    <source>
        <dbReference type="ARBA" id="ARBA00022692"/>
    </source>
</evidence>
<dbReference type="KEGG" id="cbw:RR42_m1068"/>
<evidence type="ECO:0000259" key="12">
    <source>
        <dbReference type="Pfam" id="PF13609"/>
    </source>
</evidence>
<keyword evidence="8" id="KW-0626">Porin</keyword>
<dbReference type="InterPro" id="IPR023614">
    <property type="entry name" value="Porin_dom_sf"/>
</dbReference>
<evidence type="ECO:0000256" key="4">
    <source>
        <dbReference type="ARBA" id="ARBA00022452"/>
    </source>
</evidence>
<keyword evidence="3" id="KW-0813">Transport</keyword>
<dbReference type="PANTHER" id="PTHR34501">
    <property type="entry name" value="PROTEIN YDDL-RELATED"/>
    <property type="match status" value="1"/>
</dbReference>
<keyword evidence="14" id="KW-1185">Reference proteome</keyword>
<dbReference type="GO" id="GO:0046930">
    <property type="term" value="C:pore complex"/>
    <property type="evidence" value="ECO:0007669"/>
    <property type="project" value="UniProtKB-KW"/>
</dbReference>
<dbReference type="Gene3D" id="2.40.160.10">
    <property type="entry name" value="Porin"/>
    <property type="match status" value="1"/>
</dbReference>
<dbReference type="PRINTS" id="PR00184">
    <property type="entry name" value="NEISSPPORIN"/>
</dbReference>
<evidence type="ECO:0000256" key="3">
    <source>
        <dbReference type="ARBA" id="ARBA00022448"/>
    </source>
</evidence>
<evidence type="ECO:0000256" key="9">
    <source>
        <dbReference type="ARBA" id="ARBA00023136"/>
    </source>
</evidence>
<keyword evidence="9" id="KW-0472">Membrane</keyword>
<comment type="subcellular location">
    <subcellularLocation>
        <location evidence="1">Cell outer membrane</location>
        <topology evidence="1">Multi-pass membrane protein</topology>
    </subcellularLocation>
</comment>
<dbReference type="GO" id="GO:0006811">
    <property type="term" value="P:monoatomic ion transport"/>
    <property type="evidence" value="ECO:0007669"/>
    <property type="project" value="UniProtKB-KW"/>
</dbReference>
<evidence type="ECO:0000256" key="1">
    <source>
        <dbReference type="ARBA" id="ARBA00004571"/>
    </source>
</evidence>
<dbReference type="InterPro" id="IPR050298">
    <property type="entry name" value="Gram-neg_bact_OMP"/>
</dbReference>
<sequence>MTTPCPGRRAARAISRFAALPALAALAGAVPELARAQSDSVQIYGFIKENVEQVRLAGNGRTASVSRLSNDLSVLGFRGRESLGGGLEAFFQIETNLRMDGTGTSQIGDRNTGVGLRSPWGQILMGQWEMPLRFVSVYKVDPFTAGIFASNSIMGNGFTTAANGAAPESFDRRQKNLVQYSTPHWGGVSARLALSMPEDRTPTTNPIAWSGLLSYEDKSWYVAWGHEYHGDYFYSGSRDHADRLGLVYAFGGTKLRGAYERLSYEPAPGQSVRRDAWQVAATHAIGAHEFRASYISGGNAHGSSTAAVGGIGLPGTDSGAWQISLGYGYTLSKRTELWAAWTRLVNHATARYNLSGNSVPGLKPGDSATGVGLGITHKF</sequence>
<comment type="subunit">
    <text evidence="2">Homotrimer.</text>
</comment>
<keyword evidence="10" id="KW-0998">Cell outer membrane</keyword>
<dbReference type="GO" id="GO:0009279">
    <property type="term" value="C:cell outer membrane"/>
    <property type="evidence" value="ECO:0007669"/>
    <property type="project" value="UniProtKB-SubCell"/>
</dbReference>
<accession>A0A0C4Y631</accession>